<dbReference type="EMBL" id="CAEZUW010000040">
    <property type="protein sequence ID" value="CAB4610064.1"/>
    <property type="molecule type" value="Genomic_DNA"/>
</dbReference>
<dbReference type="Pfam" id="PF03713">
    <property type="entry name" value="DUF305"/>
    <property type="match status" value="1"/>
</dbReference>
<proteinExistence type="predicted"/>
<name>A0A6J6HG45_9ZZZZ</name>
<evidence type="ECO:0000313" key="2">
    <source>
        <dbReference type="EMBL" id="CAB4610064.1"/>
    </source>
</evidence>
<gene>
    <name evidence="2" type="ORF">UFOPK1855_00356</name>
</gene>
<dbReference type="AlphaFoldDB" id="A0A6J6HG45"/>
<sequence length="187" mass="20131">MRRIIALSLAATALFGLTACSTSATVDHSGHSDHTTPAATADFSSADLMFAQMMIPHHQQAVDISFMALANTQNADVRTLAESIITHQSSEIVILKSWLDAAGVKLDDSHSMHMQGMLTDAQLAELEAVKDAEFDALWLSGMIMHHEGAVVMAEDVTDSANEEVSHFASHVIEDQTAEIAKMKDLLG</sequence>
<dbReference type="InterPro" id="IPR012347">
    <property type="entry name" value="Ferritin-like"/>
</dbReference>
<dbReference type="PANTHER" id="PTHR36933:SF1">
    <property type="entry name" value="SLL0788 PROTEIN"/>
    <property type="match status" value="1"/>
</dbReference>
<dbReference type="PROSITE" id="PS51257">
    <property type="entry name" value="PROKAR_LIPOPROTEIN"/>
    <property type="match status" value="1"/>
</dbReference>
<dbReference type="PANTHER" id="PTHR36933">
    <property type="entry name" value="SLL0788 PROTEIN"/>
    <property type="match status" value="1"/>
</dbReference>
<accession>A0A6J6HG45</accession>
<feature type="domain" description="DUF305" evidence="1">
    <location>
        <begin position="47"/>
        <end position="186"/>
    </location>
</feature>
<dbReference type="Gene3D" id="1.20.1260.10">
    <property type="match status" value="1"/>
</dbReference>
<evidence type="ECO:0000259" key="1">
    <source>
        <dbReference type="Pfam" id="PF03713"/>
    </source>
</evidence>
<reference evidence="2" key="1">
    <citation type="submission" date="2020-05" db="EMBL/GenBank/DDBJ databases">
        <authorList>
            <person name="Chiriac C."/>
            <person name="Salcher M."/>
            <person name="Ghai R."/>
            <person name="Kavagutti S V."/>
        </authorList>
    </citation>
    <scope>NUCLEOTIDE SEQUENCE</scope>
</reference>
<organism evidence="2">
    <name type="scientific">freshwater metagenome</name>
    <dbReference type="NCBI Taxonomy" id="449393"/>
    <lineage>
        <taxon>unclassified sequences</taxon>
        <taxon>metagenomes</taxon>
        <taxon>ecological metagenomes</taxon>
    </lineage>
</organism>
<protein>
    <submittedName>
        <fullName evidence="2">Unannotated protein</fullName>
    </submittedName>
</protein>
<dbReference type="InterPro" id="IPR005183">
    <property type="entry name" value="DUF305_CopM-like"/>
</dbReference>